<feature type="domain" description="EF-hand" evidence="17">
    <location>
        <begin position="470"/>
        <end position="505"/>
    </location>
</feature>
<evidence type="ECO:0000313" key="19">
    <source>
        <dbReference type="Proteomes" id="UP001140206"/>
    </source>
</evidence>
<protein>
    <recommendedName>
        <fullName evidence="1">non-specific serine/threonine protein kinase</fullName>
        <ecNumber evidence="1">2.7.11.1</ecNumber>
    </recommendedName>
</protein>
<dbReference type="EC" id="2.7.11.1" evidence="1"/>
<keyword evidence="8 18" id="KW-0418">Kinase</keyword>
<evidence type="ECO:0000259" key="17">
    <source>
        <dbReference type="PROSITE" id="PS50222"/>
    </source>
</evidence>
<dbReference type="PANTHER" id="PTHR24349">
    <property type="entry name" value="SERINE/THREONINE-PROTEIN KINASE"/>
    <property type="match status" value="1"/>
</dbReference>
<evidence type="ECO:0000256" key="13">
    <source>
        <dbReference type="ARBA" id="ARBA00048679"/>
    </source>
</evidence>
<keyword evidence="10 14" id="KW-0067">ATP-binding</keyword>
<feature type="domain" description="EF-hand" evidence="17">
    <location>
        <begin position="506"/>
        <end position="539"/>
    </location>
</feature>
<dbReference type="SMART" id="SM00054">
    <property type="entry name" value="EFh"/>
    <property type="match status" value="4"/>
</dbReference>
<keyword evidence="5" id="KW-0479">Metal-binding</keyword>
<dbReference type="PROSITE" id="PS50011">
    <property type="entry name" value="PROTEIN_KINASE_DOM"/>
    <property type="match status" value="1"/>
</dbReference>
<dbReference type="InterPro" id="IPR000719">
    <property type="entry name" value="Prot_kinase_dom"/>
</dbReference>
<dbReference type="PROSITE" id="PS50222">
    <property type="entry name" value="EF_HAND_2"/>
    <property type="match status" value="4"/>
</dbReference>
<feature type="compositionally biased region" description="Basic and acidic residues" evidence="15">
    <location>
        <begin position="33"/>
        <end position="57"/>
    </location>
</feature>
<evidence type="ECO:0000256" key="11">
    <source>
        <dbReference type="ARBA" id="ARBA00024334"/>
    </source>
</evidence>
<dbReference type="InterPro" id="IPR011992">
    <property type="entry name" value="EF-hand-dom_pair"/>
</dbReference>
<keyword evidence="19" id="KW-1185">Reference proteome</keyword>
<evidence type="ECO:0000256" key="12">
    <source>
        <dbReference type="ARBA" id="ARBA00047899"/>
    </source>
</evidence>
<evidence type="ECO:0000256" key="10">
    <source>
        <dbReference type="ARBA" id="ARBA00022840"/>
    </source>
</evidence>
<comment type="catalytic activity">
    <reaction evidence="12">
        <text>L-threonyl-[protein] + ATP = O-phospho-L-threonyl-[protein] + ADP + H(+)</text>
        <dbReference type="Rhea" id="RHEA:46608"/>
        <dbReference type="Rhea" id="RHEA-COMP:11060"/>
        <dbReference type="Rhea" id="RHEA-COMP:11605"/>
        <dbReference type="ChEBI" id="CHEBI:15378"/>
        <dbReference type="ChEBI" id="CHEBI:30013"/>
        <dbReference type="ChEBI" id="CHEBI:30616"/>
        <dbReference type="ChEBI" id="CHEBI:61977"/>
        <dbReference type="ChEBI" id="CHEBI:456216"/>
        <dbReference type="EC" id="2.7.11.1"/>
    </reaction>
</comment>
<evidence type="ECO:0000256" key="7">
    <source>
        <dbReference type="ARBA" id="ARBA00022741"/>
    </source>
</evidence>
<feature type="domain" description="EF-hand" evidence="17">
    <location>
        <begin position="398"/>
        <end position="433"/>
    </location>
</feature>
<feature type="domain" description="EF-hand" evidence="17">
    <location>
        <begin position="434"/>
        <end position="469"/>
    </location>
</feature>
<evidence type="ECO:0000256" key="14">
    <source>
        <dbReference type="PROSITE-ProRule" id="PRU10141"/>
    </source>
</evidence>
<evidence type="ECO:0000256" key="4">
    <source>
        <dbReference type="ARBA" id="ARBA00022707"/>
    </source>
</evidence>
<dbReference type="EMBL" id="JAMFTS010000004">
    <property type="protein sequence ID" value="KAJ4759280.1"/>
    <property type="molecule type" value="Genomic_DNA"/>
</dbReference>
<comment type="caution">
    <text evidence="18">The sequence shown here is derived from an EMBL/GenBank/DDBJ whole genome shotgun (WGS) entry which is preliminary data.</text>
</comment>
<evidence type="ECO:0000256" key="8">
    <source>
        <dbReference type="ARBA" id="ARBA00022777"/>
    </source>
</evidence>
<evidence type="ECO:0000256" key="5">
    <source>
        <dbReference type="ARBA" id="ARBA00022723"/>
    </source>
</evidence>
<dbReference type="InterPro" id="IPR008271">
    <property type="entry name" value="Ser/Thr_kinase_AS"/>
</dbReference>
<dbReference type="GO" id="GO:0005509">
    <property type="term" value="F:calcium ion binding"/>
    <property type="evidence" value="ECO:0007669"/>
    <property type="project" value="InterPro"/>
</dbReference>
<keyword evidence="3" id="KW-0808">Transferase</keyword>
<dbReference type="FunFam" id="3.30.200.20:FF:000004">
    <property type="entry name" value="Calcium-dependent protein kinase 1"/>
    <property type="match status" value="1"/>
</dbReference>
<dbReference type="PROSITE" id="PS00108">
    <property type="entry name" value="PROTEIN_KINASE_ST"/>
    <property type="match status" value="1"/>
</dbReference>
<evidence type="ECO:0000256" key="2">
    <source>
        <dbReference type="ARBA" id="ARBA00022527"/>
    </source>
</evidence>
<dbReference type="InterPro" id="IPR018247">
    <property type="entry name" value="EF_Hand_1_Ca_BS"/>
</dbReference>
<dbReference type="FunFam" id="1.10.510.10:FF:000178">
    <property type="entry name" value="Calcium-dependent protein kinase 5"/>
    <property type="match status" value="1"/>
</dbReference>
<dbReference type="InterPro" id="IPR011009">
    <property type="entry name" value="Kinase-like_dom_sf"/>
</dbReference>
<keyword evidence="2" id="KW-0723">Serine/threonine-protein kinase</keyword>
<dbReference type="CDD" id="cd05117">
    <property type="entry name" value="STKc_CAMK"/>
    <property type="match status" value="1"/>
</dbReference>
<dbReference type="InterPro" id="IPR002048">
    <property type="entry name" value="EF_hand_dom"/>
</dbReference>
<dbReference type="PROSITE" id="PS00018">
    <property type="entry name" value="EF_HAND_1"/>
    <property type="match status" value="4"/>
</dbReference>
<dbReference type="SMART" id="SM00220">
    <property type="entry name" value="S_TKc"/>
    <property type="match status" value="1"/>
</dbReference>
<comment type="similarity">
    <text evidence="11">Belongs to the protein kinase superfamily. Ser/Thr protein kinase family. CDPK subfamily.</text>
</comment>
<sequence length="560" mass="62368">MGNTCGGASLIRSKYFSFADRTASKRSASTDDPITKKLTDDHDHDHDHGRTESENPDPKPAIPPKPVSAVMKRGGFAFDPNTNYVLGHKTPNIRDLYLLGRKLGQGQFGTTYLCTEISTGIDYACKSIAKRKLISKEDVEDVRREIQIMHHLSGHKNVVQIKGAFEDQIYVHIVMELCQGGELFDRIIQRGHYSERKAAALTKIIVGVVEACHSLGVMHRDLKPENFLLSNKDDDLSLKAIDFGLSVFFKPGQIFSDVVGSPYYVAPEVLRKNYGPEADVWTAGVILYILLSGVPPFWAETQQGIFDAVLKGAIDFDSEPWPVISNSAKDLIRRMLNPRPAERLKAHEVLSHPWVCENGVAPDRPLDPAVLSRLKHFSAMNKLKKMALRVIAESLSEEEIAGLREMFTAMDTDNSGAITYDELKEGLRKYGSTLNDTEIHDLMEAADIDNSGTIDYGEFIAATLHLNKLDREEHLVAAFSYFDKDGSGYITIDELQAACREHNMPDAFLDDTIKEIDKNNDGQIDYGEFVAMMTKGNMGLGRRTMRNSLNVSMRDAPGAL</sequence>
<dbReference type="SUPFAM" id="SSF47473">
    <property type="entry name" value="EF-hand"/>
    <property type="match status" value="1"/>
</dbReference>
<dbReference type="Gene3D" id="1.10.510.10">
    <property type="entry name" value="Transferase(Phosphotransferase) domain 1"/>
    <property type="match status" value="1"/>
</dbReference>
<comment type="catalytic activity">
    <reaction evidence="13">
        <text>L-seryl-[protein] + ATP = O-phospho-L-seryl-[protein] + ADP + H(+)</text>
        <dbReference type="Rhea" id="RHEA:17989"/>
        <dbReference type="Rhea" id="RHEA-COMP:9863"/>
        <dbReference type="Rhea" id="RHEA-COMP:11604"/>
        <dbReference type="ChEBI" id="CHEBI:15378"/>
        <dbReference type="ChEBI" id="CHEBI:29999"/>
        <dbReference type="ChEBI" id="CHEBI:30616"/>
        <dbReference type="ChEBI" id="CHEBI:83421"/>
        <dbReference type="ChEBI" id="CHEBI:456216"/>
        <dbReference type="EC" id="2.7.11.1"/>
    </reaction>
</comment>
<gene>
    <name evidence="18" type="ORF">LUZ62_069655</name>
</gene>
<dbReference type="Pfam" id="PF00069">
    <property type="entry name" value="Pkinase"/>
    <property type="match status" value="1"/>
</dbReference>
<dbReference type="GO" id="GO:0005524">
    <property type="term" value="F:ATP binding"/>
    <property type="evidence" value="ECO:0007669"/>
    <property type="project" value="UniProtKB-UniRule"/>
</dbReference>
<organism evidence="18 19">
    <name type="scientific">Rhynchospora pubera</name>
    <dbReference type="NCBI Taxonomy" id="906938"/>
    <lineage>
        <taxon>Eukaryota</taxon>
        <taxon>Viridiplantae</taxon>
        <taxon>Streptophyta</taxon>
        <taxon>Embryophyta</taxon>
        <taxon>Tracheophyta</taxon>
        <taxon>Spermatophyta</taxon>
        <taxon>Magnoliopsida</taxon>
        <taxon>Liliopsida</taxon>
        <taxon>Poales</taxon>
        <taxon>Cyperaceae</taxon>
        <taxon>Cyperoideae</taxon>
        <taxon>Rhynchosporeae</taxon>
        <taxon>Rhynchospora</taxon>
    </lineage>
</organism>
<keyword evidence="4" id="KW-0449">Lipoprotein</keyword>
<accession>A0AAV8CUL1</accession>
<evidence type="ECO:0000259" key="16">
    <source>
        <dbReference type="PROSITE" id="PS50011"/>
    </source>
</evidence>
<dbReference type="GO" id="GO:0004674">
    <property type="term" value="F:protein serine/threonine kinase activity"/>
    <property type="evidence" value="ECO:0007669"/>
    <property type="project" value="UniProtKB-KW"/>
</dbReference>
<dbReference type="AlphaFoldDB" id="A0AAV8CUL1"/>
<dbReference type="FunFam" id="1.10.238.10:FF:000015">
    <property type="entry name" value="Calcium-dependent protein kinase 1"/>
    <property type="match status" value="1"/>
</dbReference>
<dbReference type="InterPro" id="IPR017441">
    <property type="entry name" value="Protein_kinase_ATP_BS"/>
</dbReference>
<evidence type="ECO:0000256" key="9">
    <source>
        <dbReference type="ARBA" id="ARBA00022837"/>
    </source>
</evidence>
<feature type="binding site" evidence="14">
    <location>
        <position position="130"/>
    </location>
    <ligand>
        <name>ATP</name>
        <dbReference type="ChEBI" id="CHEBI:30616"/>
    </ligand>
</feature>
<reference evidence="18" key="1">
    <citation type="submission" date="2022-08" db="EMBL/GenBank/DDBJ databases">
        <authorList>
            <person name="Marques A."/>
        </authorList>
    </citation>
    <scope>NUCLEOTIDE SEQUENCE</scope>
    <source>
        <strain evidence="18">RhyPub2mFocal</strain>
        <tissue evidence="18">Leaves</tissue>
    </source>
</reference>
<evidence type="ECO:0000256" key="1">
    <source>
        <dbReference type="ARBA" id="ARBA00012513"/>
    </source>
</evidence>
<dbReference type="Gene3D" id="3.30.200.20">
    <property type="entry name" value="Phosphorylase Kinase, domain 1"/>
    <property type="match status" value="1"/>
</dbReference>
<dbReference type="PROSITE" id="PS00107">
    <property type="entry name" value="PROTEIN_KINASE_ATP"/>
    <property type="match status" value="1"/>
</dbReference>
<proteinExistence type="inferred from homology"/>
<keyword evidence="6" id="KW-0677">Repeat</keyword>
<keyword evidence="9" id="KW-0106">Calcium</keyword>
<dbReference type="Pfam" id="PF13499">
    <property type="entry name" value="EF-hand_7"/>
    <property type="match status" value="2"/>
</dbReference>
<evidence type="ECO:0000256" key="6">
    <source>
        <dbReference type="ARBA" id="ARBA00022737"/>
    </source>
</evidence>
<keyword evidence="4" id="KW-0519">Myristate</keyword>
<feature type="region of interest" description="Disordered" evidence="15">
    <location>
        <begin position="20"/>
        <end position="66"/>
    </location>
</feature>
<dbReference type="InterPro" id="IPR050205">
    <property type="entry name" value="CDPK_Ser/Thr_kinases"/>
</dbReference>
<name>A0AAV8CUL1_9POAL</name>
<evidence type="ECO:0000256" key="15">
    <source>
        <dbReference type="SAM" id="MobiDB-lite"/>
    </source>
</evidence>
<evidence type="ECO:0000256" key="3">
    <source>
        <dbReference type="ARBA" id="ARBA00022679"/>
    </source>
</evidence>
<dbReference type="Proteomes" id="UP001140206">
    <property type="component" value="Chromosome 4"/>
</dbReference>
<feature type="domain" description="Protein kinase" evidence="16">
    <location>
        <begin position="97"/>
        <end position="355"/>
    </location>
</feature>
<dbReference type="Gene3D" id="1.10.238.10">
    <property type="entry name" value="EF-hand"/>
    <property type="match status" value="1"/>
</dbReference>
<evidence type="ECO:0000313" key="18">
    <source>
        <dbReference type="EMBL" id="KAJ4759280.1"/>
    </source>
</evidence>
<keyword evidence="7 14" id="KW-0547">Nucleotide-binding</keyword>
<dbReference type="SUPFAM" id="SSF56112">
    <property type="entry name" value="Protein kinase-like (PK-like)"/>
    <property type="match status" value="1"/>
</dbReference>